<evidence type="ECO:0008006" key="4">
    <source>
        <dbReference type="Google" id="ProtNLM"/>
    </source>
</evidence>
<evidence type="ECO:0000313" key="2">
    <source>
        <dbReference type="EMBL" id="PFG49326.1"/>
    </source>
</evidence>
<gene>
    <name evidence="2" type="ORF">ATK36_4473</name>
</gene>
<name>A0A2A9FEY4_9PSEU</name>
<sequence length="121" mass="12187">MLKKIGLVTATMAAGAFMFGGVAAAGTSGTAHHDGHGDHHHGSDQNGLVNINNIDVAHNVNLTLGLCDNDVNVLGVQVPVRNALNGLGLPILSPGKNTATGSNPYNCASGNLLDGGTSQHN</sequence>
<reference evidence="2 3" key="1">
    <citation type="submission" date="2017-10" db="EMBL/GenBank/DDBJ databases">
        <title>Sequencing the genomes of 1000 actinobacteria strains.</title>
        <authorList>
            <person name="Klenk H.-P."/>
        </authorList>
    </citation>
    <scope>NUCLEOTIDE SEQUENCE [LARGE SCALE GENOMIC DNA]</scope>
    <source>
        <strain evidence="2 3">DSM 46092</strain>
    </source>
</reference>
<feature type="chain" id="PRO_5039408038" description="Small secreted domain DUF320" evidence="1">
    <location>
        <begin position="25"/>
        <end position="121"/>
    </location>
</feature>
<proteinExistence type="predicted"/>
<dbReference type="AlphaFoldDB" id="A0A2A9FEY4"/>
<comment type="caution">
    <text evidence="2">The sequence shown here is derived from an EMBL/GenBank/DDBJ whole genome shotgun (WGS) entry which is preliminary data.</text>
</comment>
<dbReference type="RefSeq" id="WP_098513252.1">
    <property type="nucleotide sequence ID" value="NZ_JBIAKZ010000021.1"/>
</dbReference>
<feature type="signal peptide" evidence="1">
    <location>
        <begin position="1"/>
        <end position="24"/>
    </location>
</feature>
<keyword evidence="1" id="KW-0732">Signal</keyword>
<dbReference type="Proteomes" id="UP000243542">
    <property type="component" value="Unassembled WGS sequence"/>
</dbReference>
<evidence type="ECO:0000313" key="3">
    <source>
        <dbReference type="Proteomes" id="UP000243542"/>
    </source>
</evidence>
<organism evidence="2 3">
    <name type="scientific">Amycolatopsis sulphurea</name>
    <dbReference type="NCBI Taxonomy" id="76022"/>
    <lineage>
        <taxon>Bacteria</taxon>
        <taxon>Bacillati</taxon>
        <taxon>Actinomycetota</taxon>
        <taxon>Actinomycetes</taxon>
        <taxon>Pseudonocardiales</taxon>
        <taxon>Pseudonocardiaceae</taxon>
        <taxon>Amycolatopsis</taxon>
    </lineage>
</organism>
<keyword evidence="3" id="KW-1185">Reference proteome</keyword>
<protein>
    <recommendedName>
        <fullName evidence="4">Small secreted domain DUF320</fullName>
    </recommendedName>
</protein>
<accession>A0A2A9FEY4</accession>
<dbReference type="EMBL" id="PDJK01000002">
    <property type="protein sequence ID" value="PFG49326.1"/>
    <property type="molecule type" value="Genomic_DNA"/>
</dbReference>
<evidence type="ECO:0000256" key="1">
    <source>
        <dbReference type="SAM" id="SignalP"/>
    </source>
</evidence>